<gene>
    <name evidence="2" type="ORF">US53_C0007G0018</name>
</gene>
<accession>A0A0G0JM96</accession>
<reference evidence="2 3" key="1">
    <citation type="journal article" date="2015" name="Nature">
        <title>rRNA introns, odd ribosomes, and small enigmatic genomes across a large radiation of phyla.</title>
        <authorList>
            <person name="Brown C.T."/>
            <person name="Hug L.A."/>
            <person name="Thomas B.C."/>
            <person name="Sharon I."/>
            <person name="Castelle C.J."/>
            <person name="Singh A."/>
            <person name="Wilkins M.J."/>
            <person name="Williams K.H."/>
            <person name="Banfield J.F."/>
        </authorList>
    </citation>
    <scope>NUCLEOTIDE SEQUENCE [LARGE SCALE GENOMIC DNA]</scope>
</reference>
<feature type="domain" description="Phosphodiester glycosidase" evidence="1">
    <location>
        <begin position="80"/>
        <end position="228"/>
    </location>
</feature>
<evidence type="ECO:0000259" key="1">
    <source>
        <dbReference type="Pfam" id="PF09992"/>
    </source>
</evidence>
<protein>
    <recommendedName>
        <fullName evidence="1">Phosphodiester glycosidase domain-containing protein</fullName>
    </recommendedName>
</protein>
<dbReference type="STRING" id="1618545.US53_C0007G0018"/>
<dbReference type="AlphaFoldDB" id="A0A0G0JM96"/>
<proteinExistence type="predicted"/>
<name>A0A0G0JM96_9BACT</name>
<comment type="caution">
    <text evidence="2">The sequence shown here is derived from an EMBL/GenBank/DDBJ whole genome shotgun (WGS) entry which is preliminary data.</text>
</comment>
<sequence>MKYLLLITLIMTSLFVIKLFKQQQEFSNGTVEQIITPTVVPDAKIGDYAYSSLILTNKNIKLLSNLKTPLDGATLKVKYGCDAIVNGGFYDKENNHIGLFVENGKIVNAYQKNALFNGFIYIHAGEITMSTEYDRSSDYATQTGPVIIYEGNNYSFNLSNGDYSRRIIYIEYLNGLKEFLVLYRSDNKYLGPKLSEVYDLLANYSKNNGVEIKNAINLDGGFHSLFVNDKLTLSEASFIGSFFCIN</sequence>
<evidence type="ECO:0000313" key="3">
    <source>
        <dbReference type="Proteomes" id="UP000034591"/>
    </source>
</evidence>
<dbReference type="Proteomes" id="UP000034591">
    <property type="component" value="Unassembled WGS sequence"/>
</dbReference>
<dbReference type="EMBL" id="LBTI01000007">
    <property type="protein sequence ID" value="KKQ37879.1"/>
    <property type="molecule type" value="Genomic_DNA"/>
</dbReference>
<dbReference type="InterPro" id="IPR018711">
    <property type="entry name" value="NAGPA"/>
</dbReference>
<organism evidence="2 3">
    <name type="scientific">Candidatus Woesebacteria bacterium GW2011_GWA1_37_7</name>
    <dbReference type="NCBI Taxonomy" id="1618545"/>
    <lineage>
        <taxon>Bacteria</taxon>
        <taxon>Candidatus Woeseibacteriota</taxon>
    </lineage>
</organism>
<evidence type="ECO:0000313" key="2">
    <source>
        <dbReference type="EMBL" id="KKQ37879.1"/>
    </source>
</evidence>
<dbReference type="Pfam" id="PF09992">
    <property type="entry name" value="NAGPA"/>
    <property type="match status" value="1"/>
</dbReference>